<feature type="region of interest" description="Disordered" evidence="1">
    <location>
        <begin position="1"/>
        <end position="52"/>
    </location>
</feature>
<evidence type="ECO:0000256" key="1">
    <source>
        <dbReference type="SAM" id="MobiDB-lite"/>
    </source>
</evidence>
<name>Q90668_CHICK</name>
<dbReference type="PIR" id="I50722">
    <property type="entry name" value="I50722"/>
</dbReference>
<protein>
    <submittedName>
        <fullName evidence="2">Neuron-glia adhesion molecule</fullName>
    </submittedName>
</protein>
<evidence type="ECO:0000313" key="2">
    <source>
        <dbReference type="EMBL" id="AAC59705.1"/>
    </source>
</evidence>
<dbReference type="AlphaFoldDB" id="Q90668"/>
<feature type="compositionally biased region" description="Basic residues" evidence="1">
    <location>
        <begin position="43"/>
        <end position="52"/>
    </location>
</feature>
<reference evidence="2" key="1">
    <citation type="journal article" date="1995" name="J. Biol. Chem.">
        <title>Silencer elements modulate the expression of the gene for the neuron-glia cell adhesion molecule, Ng-CAM.</title>
        <authorList>
            <person name="Kallunki P."/>
            <person name="Jenkinson S."/>
            <person name="Edelman G.M."/>
            <person name="Jones F.S."/>
        </authorList>
    </citation>
    <scope>NUCLEOTIDE SEQUENCE</scope>
</reference>
<dbReference type="EMBL" id="U31086">
    <property type="protein sequence ID" value="AAC59705.1"/>
    <property type="molecule type" value="Genomic_DNA"/>
</dbReference>
<organism evidence="2">
    <name type="scientific">Gallus gallus</name>
    <name type="common">Chicken</name>
    <dbReference type="NCBI Taxonomy" id="9031"/>
    <lineage>
        <taxon>Eukaryota</taxon>
        <taxon>Metazoa</taxon>
        <taxon>Chordata</taxon>
        <taxon>Craniata</taxon>
        <taxon>Vertebrata</taxon>
        <taxon>Euteleostomi</taxon>
        <taxon>Archelosauria</taxon>
        <taxon>Archosauria</taxon>
        <taxon>Dinosauria</taxon>
        <taxon>Saurischia</taxon>
        <taxon>Theropoda</taxon>
        <taxon>Coelurosauria</taxon>
        <taxon>Aves</taxon>
        <taxon>Neognathae</taxon>
        <taxon>Galloanserae</taxon>
        <taxon>Galliformes</taxon>
        <taxon>Phasianidae</taxon>
        <taxon>Phasianinae</taxon>
        <taxon>Gallus</taxon>
    </lineage>
</organism>
<feature type="non-terminal residue" evidence="2">
    <location>
        <position position="52"/>
    </location>
</feature>
<sequence length="52" mass="5514">MSTPRQPQPRAGSGESRPRSCRSRHGSAPWARPPPAPVAGGARSRHHHSPGV</sequence>
<accession>Q90668</accession>
<gene>
    <name evidence="2" type="primary">Ng-CAM</name>
</gene>
<proteinExistence type="predicted"/>